<reference evidence="6 7" key="1">
    <citation type="submission" date="2019-10" db="EMBL/GenBank/DDBJ databases">
        <title>Actinomadura rubteroloni sp. nov. and Actinomadura macrotermitis sp. nov., isolated from the gut of fungus growing-termite Macrotermes natalensis.</title>
        <authorList>
            <person name="Benndorf R."/>
            <person name="Martin K."/>
            <person name="Kuefner M."/>
            <person name="De Beer W."/>
            <person name="Kaster A.-K."/>
            <person name="Vollmers J."/>
            <person name="Poulsen M."/>
            <person name="Beemelmanns C."/>
        </authorList>
    </citation>
    <scope>NUCLEOTIDE SEQUENCE [LARGE SCALE GENOMIC DNA]</scope>
    <source>
        <strain evidence="6 7">RB68</strain>
    </source>
</reference>
<dbReference type="GO" id="GO:0006355">
    <property type="term" value="P:regulation of DNA-templated transcription"/>
    <property type="evidence" value="ECO:0007669"/>
    <property type="project" value="InterPro"/>
</dbReference>
<feature type="domain" description="HTH luxR-type" evidence="5">
    <location>
        <begin position="95"/>
        <end position="160"/>
    </location>
</feature>
<dbReference type="GO" id="GO:0003677">
    <property type="term" value="F:DNA binding"/>
    <property type="evidence" value="ECO:0007669"/>
    <property type="project" value="UniProtKB-KW"/>
</dbReference>
<keyword evidence="3" id="KW-0804">Transcription</keyword>
<evidence type="ECO:0000256" key="3">
    <source>
        <dbReference type="ARBA" id="ARBA00023163"/>
    </source>
</evidence>
<gene>
    <name evidence="6" type="primary">malT_3</name>
    <name evidence="6" type="ORF">ACRB68_31140</name>
</gene>
<sequence length="165" mass="17717">MSPVTIVNDSPQLILVVVDDTSSPTESLIRTIMRAAPTSKILVLDADDCSRAQDRLAAAGAHAFLTKDAMIGGFVHTATDTPSRAPAMPDQEKVPPPDEFPLSPREEEVLGLVSTGLRNAEIAQRLRIAEGTVKRHLTSIYMKLHATSRLDAVNKAAALRVALGR</sequence>
<keyword evidence="7" id="KW-1185">Reference proteome</keyword>
<name>A0A7K0BV58_9ACTN</name>
<dbReference type="PANTHER" id="PTHR44688">
    <property type="entry name" value="DNA-BINDING TRANSCRIPTIONAL ACTIVATOR DEVR_DOSR"/>
    <property type="match status" value="1"/>
</dbReference>
<dbReference type="Proteomes" id="UP000487268">
    <property type="component" value="Unassembled WGS sequence"/>
</dbReference>
<dbReference type="AlphaFoldDB" id="A0A7K0BV58"/>
<dbReference type="PROSITE" id="PS00622">
    <property type="entry name" value="HTH_LUXR_1"/>
    <property type="match status" value="1"/>
</dbReference>
<evidence type="ECO:0000256" key="1">
    <source>
        <dbReference type="ARBA" id="ARBA00023015"/>
    </source>
</evidence>
<dbReference type="Pfam" id="PF00196">
    <property type="entry name" value="GerE"/>
    <property type="match status" value="1"/>
</dbReference>
<dbReference type="InterPro" id="IPR000792">
    <property type="entry name" value="Tscrpt_reg_LuxR_C"/>
</dbReference>
<feature type="region of interest" description="Disordered" evidence="4">
    <location>
        <begin position="80"/>
        <end position="102"/>
    </location>
</feature>
<evidence type="ECO:0000313" key="7">
    <source>
        <dbReference type="Proteomes" id="UP000487268"/>
    </source>
</evidence>
<accession>A0A7K0BV58</accession>
<evidence type="ECO:0000256" key="4">
    <source>
        <dbReference type="SAM" id="MobiDB-lite"/>
    </source>
</evidence>
<dbReference type="RefSeq" id="WP_235959396.1">
    <property type="nucleotide sequence ID" value="NZ_WEGH01000002.1"/>
</dbReference>
<dbReference type="PROSITE" id="PS50043">
    <property type="entry name" value="HTH_LUXR_2"/>
    <property type="match status" value="1"/>
</dbReference>
<keyword evidence="2" id="KW-0238">DNA-binding</keyword>
<dbReference type="SUPFAM" id="SSF46894">
    <property type="entry name" value="C-terminal effector domain of the bipartite response regulators"/>
    <property type="match status" value="1"/>
</dbReference>
<keyword evidence="1" id="KW-0805">Transcription regulation</keyword>
<comment type="caution">
    <text evidence="6">The sequence shown here is derived from an EMBL/GenBank/DDBJ whole genome shotgun (WGS) entry which is preliminary data.</text>
</comment>
<dbReference type="SMART" id="SM00421">
    <property type="entry name" value="HTH_LUXR"/>
    <property type="match status" value="1"/>
</dbReference>
<proteinExistence type="predicted"/>
<dbReference type="InterPro" id="IPR016032">
    <property type="entry name" value="Sig_transdc_resp-reg_C-effctor"/>
</dbReference>
<evidence type="ECO:0000313" key="6">
    <source>
        <dbReference type="EMBL" id="MQY05051.1"/>
    </source>
</evidence>
<dbReference type="PANTHER" id="PTHR44688:SF25">
    <property type="entry name" value="HTH LUXR-TYPE DOMAIN-CONTAINING PROTEIN"/>
    <property type="match status" value="1"/>
</dbReference>
<evidence type="ECO:0000256" key="2">
    <source>
        <dbReference type="ARBA" id="ARBA00023125"/>
    </source>
</evidence>
<dbReference type="Gene3D" id="3.40.50.2300">
    <property type="match status" value="1"/>
</dbReference>
<dbReference type="CDD" id="cd06170">
    <property type="entry name" value="LuxR_C_like"/>
    <property type="match status" value="1"/>
</dbReference>
<organism evidence="6 7">
    <name type="scientific">Actinomadura macrotermitis</name>
    <dbReference type="NCBI Taxonomy" id="2585200"/>
    <lineage>
        <taxon>Bacteria</taxon>
        <taxon>Bacillati</taxon>
        <taxon>Actinomycetota</taxon>
        <taxon>Actinomycetes</taxon>
        <taxon>Streptosporangiales</taxon>
        <taxon>Thermomonosporaceae</taxon>
        <taxon>Actinomadura</taxon>
    </lineage>
</organism>
<evidence type="ECO:0000259" key="5">
    <source>
        <dbReference type="PROSITE" id="PS50043"/>
    </source>
</evidence>
<dbReference type="PRINTS" id="PR00038">
    <property type="entry name" value="HTHLUXR"/>
</dbReference>
<protein>
    <submittedName>
        <fullName evidence="6">HTH-type transcriptional regulator MalT</fullName>
    </submittedName>
</protein>
<dbReference type="EMBL" id="WEGH01000002">
    <property type="protein sequence ID" value="MQY05051.1"/>
    <property type="molecule type" value="Genomic_DNA"/>
</dbReference>